<accession>A0ABS7TBM9</accession>
<evidence type="ECO:0000256" key="2">
    <source>
        <dbReference type="SAM" id="SignalP"/>
    </source>
</evidence>
<protein>
    <submittedName>
        <fullName evidence="3">Uncharacterized protein</fullName>
    </submittedName>
</protein>
<dbReference type="EMBL" id="JAIQDJ010000001">
    <property type="protein sequence ID" value="MBZ4185263.1"/>
    <property type="molecule type" value="Genomic_DNA"/>
</dbReference>
<gene>
    <name evidence="3" type="ORF">K7B09_02850</name>
</gene>
<proteinExistence type="predicted"/>
<keyword evidence="4" id="KW-1185">Reference proteome</keyword>
<name>A0ABS7TBM9_9GAMM</name>
<reference evidence="3" key="1">
    <citation type="submission" date="2021-09" db="EMBL/GenBank/DDBJ databases">
        <authorList>
            <person name="Wu T."/>
            <person name="Guo S.Z."/>
        </authorList>
    </citation>
    <scope>NUCLEOTIDE SEQUENCE</scope>
    <source>
        <strain evidence="3">RSS-23</strain>
    </source>
</reference>
<dbReference type="Proteomes" id="UP001430290">
    <property type="component" value="Unassembled WGS sequence"/>
</dbReference>
<keyword evidence="2" id="KW-0732">Signal</keyword>
<sequence>MRYTNSLALACAMGLCGLSSAHATDKQTDPGNIPAVTDWSSRSVVYSKPMTPDEFAAAGRNADMGRLYNDPRYLAQLLRRIDAEMPAPAAPRTNTLQPGAGSAVAATAKATPAACPTKRGPDPRSWHCTDTPQAPDSSVVRDWSNVLGGGTNGQGGRGMEGVYPAKYRFDITQPVSAANCPTDFIVYPTNAPGATQVAGTNETWVYTFSAVPNNLQTFTIGPAGPRQVVLTASSTSNTQQNFRINGVANTIQNLRDAVNRWSGQTGYIATAITSSTITITANTLGNIPDGHISNGLSNVTGPGGVNGSGTAGQPTIIAFNQLYNGTCTTATGRDAADDAKAPNVMWSYNTGDGYVVETSPVLSWHDNAKQVAFIQRNGNTLQLVLLKPAALTTSAARLAAAANPTAITSSSATAYAAARSGSAAAMTAITLFGITNTGSTPTYSSPFVDYAKDELYVGDGNGQLHKFTGVFKGTPAEVTSGGFPAPVASGMKLSAPVYYNGNVYIGSQSGAGDLGGKLHRINSTNGTKYDSAKLANVDSTGLRESVIVTGTPAGSGSVFAFLFNDGTAGDTTNCAPDTTTGGDQSACRVVARFTPGFAAGAQPAQRAYVGRGNSRVSSLYAGAFDDAYYNSSNGTGAMYIVGGDPTTTFNPTLWKILLTNGVMSSQVKGPVVGANCNNVNNDCLTGVWNWSPVTYAKQGSNEYIYFSMPYLGNQTGCNGACLYMYQLNNLRNGTGNTVSWGTTATANAALATPGGTGGIVLDNNSTTAPGAAQIYFTQQAAGGNAVQASQSGLE</sequence>
<comment type="caution">
    <text evidence="3">The sequence shown here is derived from an EMBL/GenBank/DDBJ whole genome shotgun (WGS) entry which is preliminary data.</text>
</comment>
<feature type="compositionally biased region" description="Gly residues" evidence="1">
    <location>
        <begin position="147"/>
        <end position="157"/>
    </location>
</feature>
<evidence type="ECO:0000256" key="1">
    <source>
        <dbReference type="SAM" id="MobiDB-lite"/>
    </source>
</evidence>
<feature type="compositionally biased region" description="Low complexity" evidence="1">
    <location>
        <begin position="98"/>
        <end position="117"/>
    </location>
</feature>
<evidence type="ECO:0000313" key="4">
    <source>
        <dbReference type="Proteomes" id="UP001430290"/>
    </source>
</evidence>
<organism evidence="3 4">
    <name type="scientific">Thermomonas beijingensis</name>
    <dbReference type="NCBI Taxonomy" id="2872701"/>
    <lineage>
        <taxon>Bacteria</taxon>
        <taxon>Pseudomonadati</taxon>
        <taxon>Pseudomonadota</taxon>
        <taxon>Gammaproteobacteria</taxon>
        <taxon>Lysobacterales</taxon>
        <taxon>Lysobacteraceae</taxon>
        <taxon>Thermomonas</taxon>
    </lineage>
</organism>
<feature type="signal peptide" evidence="2">
    <location>
        <begin position="1"/>
        <end position="23"/>
    </location>
</feature>
<dbReference type="RefSeq" id="WP_223626562.1">
    <property type="nucleotide sequence ID" value="NZ_JAIQDJ010000001.1"/>
</dbReference>
<feature type="region of interest" description="Disordered" evidence="1">
    <location>
        <begin position="89"/>
        <end position="157"/>
    </location>
</feature>
<feature type="chain" id="PRO_5046072663" evidence="2">
    <location>
        <begin position="24"/>
        <end position="794"/>
    </location>
</feature>
<evidence type="ECO:0000313" key="3">
    <source>
        <dbReference type="EMBL" id="MBZ4185263.1"/>
    </source>
</evidence>